<evidence type="ECO:0000259" key="1">
    <source>
        <dbReference type="SMART" id="SM00849"/>
    </source>
</evidence>
<proteinExistence type="predicted"/>
<protein>
    <submittedName>
        <fullName evidence="2">MBL fold metallo-hydrolase</fullName>
    </submittedName>
</protein>
<name>A0ABD5YSX8_9EURY</name>
<dbReference type="SUPFAM" id="SSF56281">
    <property type="entry name" value="Metallo-hydrolase/oxidoreductase"/>
    <property type="match status" value="1"/>
</dbReference>
<reference evidence="2 3" key="1">
    <citation type="journal article" date="2019" name="Int. J. Syst. Evol. Microbiol.">
        <title>The Global Catalogue of Microorganisms (GCM) 10K type strain sequencing project: providing services to taxonomists for standard genome sequencing and annotation.</title>
        <authorList>
            <consortium name="The Broad Institute Genomics Platform"/>
            <consortium name="The Broad Institute Genome Sequencing Center for Infectious Disease"/>
            <person name="Wu L."/>
            <person name="Ma J."/>
        </authorList>
    </citation>
    <scope>NUCLEOTIDE SEQUENCE [LARGE SCALE GENOMIC DNA]</scope>
    <source>
        <strain evidence="2 3">RDMS1</strain>
    </source>
</reference>
<evidence type="ECO:0000313" key="3">
    <source>
        <dbReference type="Proteomes" id="UP001596417"/>
    </source>
</evidence>
<dbReference type="SMART" id="SM00849">
    <property type="entry name" value="Lactamase_B"/>
    <property type="match status" value="1"/>
</dbReference>
<dbReference type="EMBL" id="JBHTAX010000001">
    <property type="protein sequence ID" value="MFC7190336.1"/>
    <property type="molecule type" value="Genomic_DNA"/>
</dbReference>
<sequence>MSLRMPETISRPKRLVHTMPTELVDDVYEITCAETPNGHIRAYLVDGTHPTLFDSGLPDSTEALIEGIDATAITPERLVITHTDQDHIGGLAAVIEKYGVETYLPAGSELAGERADTVYSEGDKISGFVALHMPGHRSHQHVLVNETREIAVLGDAVSGADQRGLPAGYFHLPPGMYSEDLILAEESVGKLLDYEFEVGLVYHGSSVTENARDTLEAYVGGFVD</sequence>
<accession>A0ABD5YSX8</accession>
<dbReference type="Gene3D" id="3.60.15.10">
    <property type="entry name" value="Ribonuclease Z/Hydroxyacylglutathione hydrolase-like"/>
    <property type="match status" value="1"/>
</dbReference>
<dbReference type="InterPro" id="IPR001279">
    <property type="entry name" value="Metallo-B-lactamas"/>
</dbReference>
<dbReference type="InterPro" id="IPR050855">
    <property type="entry name" value="NDM-1-like"/>
</dbReference>
<dbReference type="AlphaFoldDB" id="A0ABD5YSX8"/>
<evidence type="ECO:0000313" key="2">
    <source>
        <dbReference type="EMBL" id="MFC7190336.1"/>
    </source>
</evidence>
<organism evidence="2 3">
    <name type="scientific">Halocatena marina</name>
    <dbReference type="NCBI Taxonomy" id="2934937"/>
    <lineage>
        <taxon>Archaea</taxon>
        <taxon>Methanobacteriati</taxon>
        <taxon>Methanobacteriota</taxon>
        <taxon>Stenosarchaea group</taxon>
        <taxon>Halobacteria</taxon>
        <taxon>Halobacteriales</taxon>
        <taxon>Natronomonadaceae</taxon>
        <taxon>Halocatena</taxon>
    </lineage>
</organism>
<dbReference type="PANTHER" id="PTHR42951">
    <property type="entry name" value="METALLO-BETA-LACTAMASE DOMAIN-CONTAINING"/>
    <property type="match status" value="1"/>
</dbReference>
<keyword evidence="3" id="KW-1185">Reference proteome</keyword>
<dbReference type="InterPro" id="IPR036866">
    <property type="entry name" value="RibonucZ/Hydroxyglut_hydro"/>
</dbReference>
<feature type="domain" description="Metallo-beta-lactamase" evidence="1">
    <location>
        <begin position="39"/>
        <end position="203"/>
    </location>
</feature>
<dbReference type="Pfam" id="PF00753">
    <property type="entry name" value="Lactamase_B"/>
    <property type="match status" value="1"/>
</dbReference>
<dbReference type="Proteomes" id="UP001596417">
    <property type="component" value="Unassembled WGS sequence"/>
</dbReference>
<comment type="caution">
    <text evidence="2">The sequence shown here is derived from an EMBL/GenBank/DDBJ whole genome shotgun (WGS) entry which is preliminary data.</text>
</comment>
<gene>
    <name evidence="2" type="ORF">ACFQL7_11040</name>
</gene>